<dbReference type="RefSeq" id="WP_103787734.1">
    <property type="nucleotide sequence ID" value="NZ_PQVF01000002.1"/>
</dbReference>
<gene>
    <name evidence="1" type="ORF">C3K47_03530</name>
</gene>
<evidence type="ECO:0000313" key="1">
    <source>
        <dbReference type="EMBL" id="POY38477.1"/>
    </source>
</evidence>
<dbReference type="OrthoDB" id="852937at2"/>
<dbReference type="Proteomes" id="UP000236893">
    <property type="component" value="Unassembled WGS sequence"/>
</dbReference>
<dbReference type="AlphaFoldDB" id="A0A2S5A896"/>
<comment type="caution">
    <text evidence="1">The sequence shown here is derived from an EMBL/GenBank/DDBJ whole genome shotgun (WGS) entry which is preliminary data.</text>
</comment>
<proteinExistence type="predicted"/>
<sequence length="107" mass="12203">MKKNILLLVFVSAVLVCCSKKDENIKFEQSRVDVIWYGDPAADGGGLWLKIKETNYKVSNENDIDAKYKINKTNAFVEFKKVGEVTYYTMIGPQKAQGVEIVKFIEF</sequence>
<name>A0A2S5A896_9SPHI</name>
<accession>A0A2S5A896</accession>
<keyword evidence="2" id="KW-1185">Reference proteome</keyword>
<protein>
    <submittedName>
        <fullName evidence="1">Uncharacterized protein</fullName>
    </submittedName>
</protein>
<dbReference type="EMBL" id="PQVF01000002">
    <property type="protein sequence ID" value="POY38477.1"/>
    <property type="molecule type" value="Genomic_DNA"/>
</dbReference>
<evidence type="ECO:0000313" key="2">
    <source>
        <dbReference type="Proteomes" id="UP000236893"/>
    </source>
</evidence>
<reference evidence="1 2" key="1">
    <citation type="submission" date="2018-01" db="EMBL/GenBank/DDBJ databases">
        <authorList>
            <person name="Gaut B.S."/>
            <person name="Morton B.R."/>
            <person name="Clegg M.T."/>
            <person name="Duvall M.R."/>
        </authorList>
    </citation>
    <scope>NUCLEOTIDE SEQUENCE [LARGE SCALE GENOMIC DNA]</scope>
    <source>
        <strain evidence="1 2">HR-AV</strain>
    </source>
</reference>
<organism evidence="1 2">
    <name type="scientific">Solitalea longa</name>
    <dbReference type="NCBI Taxonomy" id="2079460"/>
    <lineage>
        <taxon>Bacteria</taxon>
        <taxon>Pseudomonadati</taxon>
        <taxon>Bacteroidota</taxon>
        <taxon>Sphingobacteriia</taxon>
        <taxon>Sphingobacteriales</taxon>
        <taxon>Sphingobacteriaceae</taxon>
        <taxon>Solitalea</taxon>
    </lineage>
</organism>